<sequence length="136" mass="14791">MLRLARPTQTRQRESTIALINIVFLMLIFFLVAGTLTPPLDNDVSLISTIEADQSQPPDALFVTSEGEMRLRGTATDAQSFMLERVDTLGETAARELEIKVAADRELPAAKLVDIVGALKAAGASRISIITERVPQ</sequence>
<evidence type="ECO:0000256" key="8">
    <source>
        <dbReference type="SAM" id="Phobius"/>
    </source>
</evidence>
<evidence type="ECO:0000313" key="9">
    <source>
        <dbReference type="EMBL" id="MDV6226649.1"/>
    </source>
</evidence>
<reference evidence="9 10" key="1">
    <citation type="submission" date="2023-10" db="EMBL/GenBank/DDBJ databases">
        <authorList>
            <person name="Venkata Ramana C."/>
            <person name="Sasikala C."/>
            <person name="Dhurka M."/>
        </authorList>
    </citation>
    <scope>NUCLEOTIDE SEQUENCE [LARGE SCALE GENOMIC DNA]</scope>
    <source>
        <strain evidence="9 10">KCTC 32151</strain>
    </source>
</reference>
<dbReference type="Proteomes" id="UP001185659">
    <property type="component" value="Unassembled WGS sequence"/>
</dbReference>
<dbReference type="Pfam" id="PF02472">
    <property type="entry name" value="ExbD"/>
    <property type="match status" value="1"/>
</dbReference>
<keyword evidence="6 8" id="KW-0472">Membrane</keyword>
<evidence type="ECO:0000256" key="2">
    <source>
        <dbReference type="ARBA" id="ARBA00005811"/>
    </source>
</evidence>
<gene>
    <name evidence="9" type="ORF">R2G56_10175</name>
</gene>
<organism evidence="9 10">
    <name type="scientific">Nitratireductor aquimarinus</name>
    <dbReference type="NCBI Taxonomy" id="889300"/>
    <lineage>
        <taxon>Bacteria</taxon>
        <taxon>Pseudomonadati</taxon>
        <taxon>Pseudomonadota</taxon>
        <taxon>Alphaproteobacteria</taxon>
        <taxon>Hyphomicrobiales</taxon>
        <taxon>Phyllobacteriaceae</taxon>
        <taxon>Nitratireductor</taxon>
    </lineage>
</organism>
<feature type="transmembrane region" description="Helical" evidence="8">
    <location>
        <begin position="16"/>
        <end position="36"/>
    </location>
</feature>
<keyword evidence="4 7" id="KW-0812">Transmembrane</keyword>
<keyword evidence="10" id="KW-1185">Reference proteome</keyword>
<keyword evidence="5 8" id="KW-1133">Transmembrane helix</keyword>
<evidence type="ECO:0000256" key="5">
    <source>
        <dbReference type="ARBA" id="ARBA00022989"/>
    </source>
</evidence>
<evidence type="ECO:0000313" key="10">
    <source>
        <dbReference type="Proteomes" id="UP001185659"/>
    </source>
</evidence>
<keyword evidence="3" id="KW-1003">Cell membrane</keyword>
<keyword evidence="7" id="KW-0813">Transport</keyword>
<accession>A0ABU4AK73</accession>
<evidence type="ECO:0000256" key="7">
    <source>
        <dbReference type="RuleBase" id="RU003879"/>
    </source>
</evidence>
<evidence type="ECO:0000256" key="4">
    <source>
        <dbReference type="ARBA" id="ARBA00022692"/>
    </source>
</evidence>
<dbReference type="InterPro" id="IPR003400">
    <property type="entry name" value="ExbD"/>
</dbReference>
<name>A0ABU4AK73_9HYPH</name>
<evidence type="ECO:0000256" key="3">
    <source>
        <dbReference type="ARBA" id="ARBA00022475"/>
    </source>
</evidence>
<comment type="caution">
    <text evidence="9">The sequence shown here is derived from an EMBL/GenBank/DDBJ whole genome shotgun (WGS) entry which is preliminary data.</text>
</comment>
<keyword evidence="7" id="KW-0653">Protein transport</keyword>
<comment type="similarity">
    <text evidence="2 7">Belongs to the ExbD/TolR family.</text>
</comment>
<proteinExistence type="inferred from homology"/>
<evidence type="ECO:0000256" key="1">
    <source>
        <dbReference type="ARBA" id="ARBA00004162"/>
    </source>
</evidence>
<dbReference type="RefSeq" id="WP_317561203.1">
    <property type="nucleotide sequence ID" value="NZ_JAWLIP010000004.1"/>
</dbReference>
<comment type="subcellular location">
    <subcellularLocation>
        <location evidence="1">Cell membrane</location>
        <topology evidence="1">Single-pass membrane protein</topology>
    </subcellularLocation>
    <subcellularLocation>
        <location evidence="7">Cell membrane</location>
        <topology evidence="7">Single-pass type II membrane protein</topology>
    </subcellularLocation>
</comment>
<dbReference type="EMBL" id="JAWLIP010000004">
    <property type="protein sequence ID" value="MDV6226649.1"/>
    <property type="molecule type" value="Genomic_DNA"/>
</dbReference>
<evidence type="ECO:0000256" key="6">
    <source>
        <dbReference type="ARBA" id="ARBA00023136"/>
    </source>
</evidence>
<protein>
    <submittedName>
        <fullName evidence="9">Biopolymer transporter ExbD</fullName>
    </submittedName>
</protein>